<dbReference type="RefSeq" id="XP_012188677.1">
    <property type="nucleotide sequence ID" value="XM_012333287.1"/>
</dbReference>
<name>R9PAF9_PSEHS</name>
<reference evidence="1" key="1">
    <citation type="journal article" date="2013" name="Genome Announc.">
        <title>Draft Genome Sequence of the Basidiomycetous Yeast-Like Fungus Pseudozyma hubeiensis SY62, Which Produces an Abundant Amount of the Biosurfactant Mannosylerythritol Lipids.</title>
        <authorList>
            <person name="Konishi M."/>
            <person name="Hatada Y."/>
            <person name="Horiuchi J."/>
        </authorList>
    </citation>
    <scope>NUCLEOTIDE SEQUENCE</scope>
    <source>
        <strain evidence="1">SY62</strain>
    </source>
</reference>
<organism evidence="1 2">
    <name type="scientific">Pseudozyma hubeiensis (strain SY62)</name>
    <name type="common">Yeast</name>
    <dbReference type="NCBI Taxonomy" id="1305764"/>
    <lineage>
        <taxon>Eukaryota</taxon>
        <taxon>Fungi</taxon>
        <taxon>Dikarya</taxon>
        <taxon>Basidiomycota</taxon>
        <taxon>Ustilaginomycotina</taxon>
        <taxon>Ustilaginomycetes</taxon>
        <taxon>Ustilaginales</taxon>
        <taxon>Ustilaginaceae</taxon>
        <taxon>Pseudozyma</taxon>
    </lineage>
</organism>
<dbReference type="EMBL" id="DF238790">
    <property type="protein sequence ID" value="GAC95090.1"/>
    <property type="molecule type" value="Genomic_DNA"/>
</dbReference>
<dbReference type="HOGENOM" id="CLU_2085827_0_0_1"/>
<evidence type="ECO:0000313" key="2">
    <source>
        <dbReference type="Proteomes" id="UP000014071"/>
    </source>
</evidence>
<keyword evidence="2" id="KW-1185">Reference proteome</keyword>
<gene>
    <name evidence="1" type="ORF">PHSY_002665</name>
</gene>
<dbReference type="GeneID" id="24107956"/>
<protein>
    <submittedName>
        <fullName evidence="1">Ammonium transporter</fullName>
    </submittedName>
</protein>
<sequence length="117" mass="12799">MACPKQSMERYRTRRRRACASCNSSSLPPGTTWSEAARKRSAIDAHIGSLSRTTIDCPASSSHNTLSPSHPFLTVNVGSQCTAVNQMKDMITNDVSLDVTRVNMVGMDCALNRVKPR</sequence>
<evidence type="ECO:0000313" key="1">
    <source>
        <dbReference type="EMBL" id="GAC95090.1"/>
    </source>
</evidence>
<dbReference type="AlphaFoldDB" id="R9PAF9"/>
<accession>R9PAF9</accession>
<proteinExistence type="predicted"/>
<dbReference type="Proteomes" id="UP000014071">
    <property type="component" value="Unassembled WGS sequence"/>
</dbReference>